<feature type="transmembrane region" description="Helical" evidence="1">
    <location>
        <begin position="124"/>
        <end position="141"/>
    </location>
</feature>
<feature type="transmembrane region" description="Helical" evidence="1">
    <location>
        <begin position="91"/>
        <end position="112"/>
    </location>
</feature>
<name>A0A212TDH8_9BURK</name>
<proteinExistence type="predicted"/>
<keyword evidence="1" id="KW-0812">Transmembrane</keyword>
<keyword evidence="1" id="KW-1133">Transmembrane helix</keyword>
<protein>
    <submittedName>
        <fullName evidence="3">VanZ like family protein</fullName>
    </submittedName>
</protein>
<dbReference type="Pfam" id="PF04892">
    <property type="entry name" value="VanZ"/>
    <property type="match status" value="1"/>
</dbReference>
<feature type="transmembrane region" description="Helical" evidence="1">
    <location>
        <begin position="294"/>
        <end position="313"/>
    </location>
</feature>
<dbReference type="OrthoDB" id="9780818at2"/>
<sequence>MSDNFQRPQRLNWPDLPMPTARMIGLGYVLLIIYASIYPYNFNVSVGAGILDWVTAPIPKYITSFDVFTNILGYVPLGFFTVFAVYPRLKLYRALIVAMLLGALLSGILESLQTWLGTRIPSNVDWFANIGGAILGALLAMPLDPKWLSGSGFQRRRIEWFGFRTSGILLVLAFPWSQIYPQQAWLAMGDWGFVWLIPVIQNTSFNFAAIEMITTMLAWLGAGLCISLSMKPAAPKLKILLALLLMTIIFKALFSGMQFGIDKSFSWLTPPAFWGMIFSSILLAGLIQLKRSWQYGLAILSLGLMIFLVNVFPKNPYYLVTIQEWRQGRLIHFNHLMSWLAWIWPIGAALSLVKGLKARSSI</sequence>
<dbReference type="RefSeq" id="WP_088812860.1">
    <property type="nucleotide sequence ID" value="NZ_FYEX01000001.1"/>
</dbReference>
<feature type="transmembrane region" description="Helical" evidence="1">
    <location>
        <begin position="240"/>
        <end position="261"/>
    </location>
</feature>
<accession>A0A212TDH8</accession>
<feature type="transmembrane region" description="Helical" evidence="1">
    <location>
        <begin position="205"/>
        <end position="228"/>
    </location>
</feature>
<dbReference type="EMBL" id="FYEX01000001">
    <property type="protein sequence ID" value="SNC64073.1"/>
    <property type="molecule type" value="Genomic_DNA"/>
</dbReference>
<feature type="transmembrane region" description="Helical" evidence="1">
    <location>
        <begin position="61"/>
        <end position="84"/>
    </location>
</feature>
<feature type="transmembrane region" description="Helical" evidence="1">
    <location>
        <begin position="267"/>
        <end position="287"/>
    </location>
</feature>
<dbReference type="Proteomes" id="UP000197215">
    <property type="component" value="Unassembled WGS sequence"/>
</dbReference>
<gene>
    <name evidence="3" type="ORF">SAMN06295916_1017</name>
</gene>
<evidence type="ECO:0000256" key="1">
    <source>
        <dbReference type="SAM" id="Phobius"/>
    </source>
</evidence>
<evidence type="ECO:0000259" key="2">
    <source>
        <dbReference type="Pfam" id="PF04892"/>
    </source>
</evidence>
<feature type="transmembrane region" description="Helical" evidence="1">
    <location>
        <begin position="333"/>
        <end position="353"/>
    </location>
</feature>
<feature type="transmembrane region" description="Helical" evidence="1">
    <location>
        <begin position="161"/>
        <end position="179"/>
    </location>
</feature>
<dbReference type="AlphaFoldDB" id="A0A212TDH8"/>
<keyword evidence="4" id="KW-1185">Reference proteome</keyword>
<keyword evidence="1" id="KW-0472">Membrane</keyword>
<feature type="domain" description="VanZ-like" evidence="2">
    <location>
        <begin position="28"/>
        <end position="141"/>
    </location>
</feature>
<organism evidence="3 4">
    <name type="scientific">Polynucleobacter victoriensis</name>
    <dbReference type="NCBI Taxonomy" id="2049319"/>
    <lineage>
        <taxon>Bacteria</taxon>
        <taxon>Pseudomonadati</taxon>
        <taxon>Pseudomonadota</taxon>
        <taxon>Betaproteobacteria</taxon>
        <taxon>Burkholderiales</taxon>
        <taxon>Burkholderiaceae</taxon>
        <taxon>Polynucleobacter</taxon>
    </lineage>
</organism>
<reference evidence="3 4" key="1">
    <citation type="submission" date="2017-06" db="EMBL/GenBank/DDBJ databases">
        <authorList>
            <person name="Kim H.J."/>
            <person name="Triplett B.A."/>
        </authorList>
    </citation>
    <scope>NUCLEOTIDE SEQUENCE [LARGE SCALE GENOMIC DNA]</scope>
    <source>
        <strain evidence="3 4">MWH-VicM1</strain>
    </source>
</reference>
<evidence type="ECO:0000313" key="4">
    <source>
        <dbReference type="Proteomes" id="UP000197215"/>
    </source>
</evidence>
<dbReference type="InterPro" id="IPR006976">
    <property type="entry name" value="VanZ-like"/>
</dbReference>
<feature type="transmembrane region" description="Helical" evidence="1">
    <location>
        <begin position="21"/>
        <end position="41"/>
    </location>
</feature>
<evidence type="ECO:0000313" key="3">
    <source>
        <dbReference type="EMBL" id="SNC64073.1"/>
    </source>
</evidence>